<dbReference type="AlphaFoldDB" id="A0A0S8G348"/>
<comment type="similarity">
    <text evidence="2 6">Belongs to the transposase mutator family.</text>
</comment>
<comment type="caution">
    <text evidence="7">The sequence shown here is derived from an EMBL/GenBank/DDBJ whole genome shotgun (WGS) entry which is preliminary data.</text>
</comment>
<dbReference type="GO" id="GO:0006313">
    <property type="term" value="P:DNA transposition"/>
    <property type="evidence" value="ECO:0007669"/>
    <property type="project" value="UniProtKB-UniRule"/>
</dbReference>
<keyword evidence="5 6" id="KW-0233">DNA recombination</keyword>
<dbReference type="GO" id="GO:0003677">
    <property type="term" value="F:DNA binding"/>
    <property type="evidence" value="ECO:0007669"/>
    <property type="project" value="UniProtKB-UniRule"/>
</dbReference>
<evidence type="ECO:0000313" key="8">
    <source>
        <dbReference type="Proteomes" id="UP000051717"/>
    </source>
</evidence>
<dbReference type="Proteomes" id="UP000051717">
    <property type="component" value="Unassembled WGS sequence"/>
</dbReference>
<accession>A0A0S8G348</accession>
<dbReference type="NCBIfam" id="NF033543">
    <property type="entry name" value="transpos_IS256"/>
    <property type="match status" value="1"/>
</dbReference>
<comment type="function">
    <text evidence="1 6">Required for the transposition of the insertion element.</text>
</comment>
<sequence>MAQSQASTNPSDLQQILLDDPEFLRGIVEETLQQLLEGELAAHLGADHYERTERRKGYRNGGYPRTVKTRVGPIQLLVPRDRKGTFQPSLFGRYQRNEKALVLALMEMVIQGVSTRKVTEITETLCGSSFSRSMVSSLAAGLDGQLEAWRTRPLEGEWPYLFVDARYEKVRHDSRVVSMAAVTVVGVNGAGYRSILAVDVNHSENEADYAELFRRLYHRGLRGVQLVISDRHEGLRRAIDRFFQGACWQRCQVHFMRNLMIRLRRRDRSWVLGALRNVYDAPDRPQAEERLRELVDQLRPNYPELAEWLEAEGPETLAVFSFPEAHRRRIRTTNGQERLHQEIRRRTRVVRIFPHRASCLRLVSALCQEQDEEWMTGRRYLDMSLLSDNQEVAIAEAVRRAG</sequence>
<keyword evidence="3 6" id="KW-0815">Transposition</keyword>
<dbReference type="InterPro" id="IPR001207">
    <property type="entry name" value="Transposase_mutator"/>
</dbReference>
<evidence type="ECO:0000256" key="2">
    <source>
        <dbReference type="ARBA" id="ARBA00010961"/>
    </source>
</evidence>
<gene>
    <name evidence="7" type="ORF">AMJ82_10990</name>
</gene>
<dbReference type="PATRIC" id="fig|1703774.3.peg.1555"/>
<organism evidence="7 8">
    <name type="scientific">candidate division TA06 bacterium SM23_40</name>
    <dbReference type="NCBI Taxonomy" id="1703774"/>
    <lineage>
        <taxon>Bacteria</taxon>
        <taxon>Bacteria division TA06</taxon>
    </lineage>
</organism>
<name>A0A0S8G348_UNCT6</name>
<dbReference type="PANTHER" id="PTHR33217:SF7">
    <property type="entry name" value="TRANSPOSASE FOR INSERTION SEQUENCE ELEMENT IS1081"/>
    <property type="match status" value="1"/>
</dbReference>
<evidence type="ECO:0000256" key="5">
    <source>
        <dbReference type="ARBA" id="ARBA00023172"/>
    </source>
</evidence>
<dbReference type="GO" id="GO:0004803">
    <property type="term" value="F:transposase activity"/>
    <property type="evidence" value="ECO:0007669"/>
    <property type="project" value="UniProtKB-UniRule"/>
</dbReference>
<protein>
    <recommendedName>
        <fullName evidence="6">Mutator family transposase</fullName>
    </recommendedName>
</protein>
<evidence type="ECO:0000313" key="7">
    <source>
        <dbReference type="EMBL" id="KPK67264.1"/>
    </source>
</evidence>
<keyword evidence="6" id="KW-0814">Transposable element</keyword>
<evidence type="ECO:0000256" key="6">
    <source>
        <dbReference type="RuleBase" id="RU365089"/>
    </source>
</evidence>
<evidence type="ECO:0000256" key="4">
    <source>
        <dbReference type="ARBA" id="ARBA00023125"/>
    </source>
</evidence>
<proteinExistence type="inferred from homology"/>
<dbReference type="PANTHER" id="PTHR33217">
    <property type="entry name" value="TRANSPOSASE FOR INSERTION SEQUENCE ELEMENT IS1081"/>
    <property type="match status" value="1"/>
</dbReference>
<evidence type="ECO:0000256" key="1">
    <source>
        <dbReference type="ARBA" id="ARBA00002190"/>
    </source>
</evidence>
<evidence type="ECO:0000256" key="3">
    <source>
        <dbReference type="ARBA" id="ARBA00022578"/>
    </source>
</evidence>
<keyword evidence="4 6" id="KW-0238">DNA-binding</keyword>
<dbReference type="EMBL" id="LJUI01000138">
    <property type="protein sequence ID" value="KPK67264.1"/>
    <property type="molecule type" value="Genomic_DNA"/>
</dbReference>
<dbReference type="Pfam" id="PF00872">
    <property type="entry name" value="Transposase_mut"/>
    <property type="match status" value="1"/>
</dbReference>
<reference evidence="7 8" key="1">
    <citation type="journal article" date="2015" name="Microbiome">
        <title>Genomic resolution of linkages in carbon, nitrogen, and sulfur cycling among widespread estuary sediment bacteria.</title>
        <authorList>
            <person name="Baker B.J."/>
            <person name="Lazar C.S."/>
            <person name="Teske A.P."/>
            <person name="Dick G.J."/>
        </authorList>
    </citation>
    <scope>NUCLEOTIDE SEQUENCE [LARGE SCALE GENOMIC DNA]</scope>
    <source>
        <strain evidence="7">SM23_40</strain>
    </source>
</reference>